<dbReference type="EMBL" id="SWFM01000002">
    <property type="protein sequence ID" value="TKD70470.1"/>
    <property type="molecule type" value="Genomic_DNA"/>
</dbReference>
<dbReference type="Pfam" id="PF08281">
    <property type="entry name" value="Sigma70_r4_2"/>
    <property type="match status" value="1"/>
</dbReference>
<dbReference type="SUPFAM" id="SSF88659">
    <property type="entry name" value="Sigma3 and sigma4 domains of RNA polymerase sigma factors"/>
    <property type="match status" value="1"/>
</dbReference>
<feature type="domain" description="RNA polymerase sigma factor 70 region 4 type 2" evidence="7">
    <location>
        <begin position="172"/>
        <end position="222"/>
    </location>
</feature>
<dbReference type="Gene3D" id="1.10.1740.10">
    <property type="match status" value="1"/>
</dbReference>
<keyword evidence="4" id="KW-0804">Transcription</keyword>
<comment type="caution">
    <text evidence="8">The sequence shown here is derived from an EMBL/GenBank/DDBJ whole genome shotgun (WGS) entry which is preliminary data.</text>
</comment>
<dbReference type="CDD" id="cd06171">
    <property type="entry name" value="Sigma70_r4"/>
    <property type="match status" value="1"/>
</dbReference>
<keyword evidence="5" id="KW-1133">Transmembrane helix</keyword>
<dbReference type="PANTHER" id="PTHR43133:SF60">
    <property type="entry name" value="RNA POLYMERASE SIGMA FACTOR SIGV"/>
    <property type="match status" value="1"/>
</dbReference>
<dbReference type="GO" id="GO:0016987">
    <property type="term" value="F:sigma factor activity"/>
    <property type="evidence" value="ECO:0007669"/>
    <property type="project" value="UniProtKB-KW"/>
</dbReference>
<feature type="transmembrane region" description="Helical" evidence="5">
    <location>
        <begin position="6"/>
        <end position="26"/>
    </location>
</feature>
<keyword evidence="3" id="KW-0731">Sigma factor</keyword>
<evidence type="ECO:0000256" key="1">
    <source>
        <dbReference type="ARBA" id="ARBA00010641"/>
    </source>
</evidence>
<dbReference type="PANTHER" id="PTHR43133">
    <property type="entry name" value="RNA POLYMERASE ECF-TYPE SIGMA FACTO"/>
    <property type="match status" value="1"/>
</dbReference>
<evidence type="ECO:0000259" key="6">
    <source>
        <dbReference type="Pfam" id="PF04542"/>
    </source>
</evidence>
<name>A0A4U1MJA0_9BACL</name>
<keyword evidence="5" id="KW-0472">Membrane</keyword>
<comment type="similarity">
    <text evidence="1">Belongs to the sigma-70 factor family. ECF subfamily.</text>
</comment>
<organism evidence="8 9">
    <name type="scientific">Guptibacillus hwajinpoensis</name>
    <dbReference type="NCBI Taxonomy" id="208199"/>
    <lineage>
        <taxon>Bacteria</taxon>
        <taxon>Bacillati</taxon>
        <taxon>Bacillota</taxon>
        <taxon>Bacilli</taxon>
        <taxon>Bacillales</taxon>
        <taxon>Guptibacillaceae</taxon>
        <taxon>Guptibacillus</taxon>
    </lineage>
</organism>
<dbReference type="Pfam" id="PF04542">
    <property type="entry name" value="Sigma70_r2"/>
    <property type="match status" value="1"/>
</dbReference>
<sequence length="238" mass="28041">MLGVSFLFVISCINLLVNRFLFNIFLKNETVRTFIKSIEGKVEGGNKLKEKDELIYEDDNWNKSVSEDEVDELIRNHSKQVFILAFSYVKDHSLAEDIAQEVFYKCYTNLHKFRNDSSIKTWISRITVNTSKDFLRKRKFNLLQSPSDILERFLKSKSTEEEFLEKENNQSVMEKVLDLRPKYREIIILYYFQDFSVGEIGQTLKMNPNTVKTRLSRGRQLLKETMVEWEGGNYEAGD</sequence>
<evidence type="ECO:0000256" key="5">
    <source>
        <dbReference type="SAM" id="Phobius"/>
    </source>
</evidence>
<dbReference type="InterPro" id="IPR007627">
    <property type="entry name" value="RNA_pol_sigma70_r2"/>
</dbReference>
<evidence type="ECO:0000256" key="3">
    <source>
        <dbReference type="ARBA" id="ARBA00023082"/>
    </source>
</evidence>
<dbReference type="GO" id="GO:0003677">
    <property type="term" value="F:DNA binding"/>
    <property type="evidence" value="ECO:0007669"/>
    <property type="project" value="InterPro"/>
</dbReference>
<dbReference type="Gene3D" id="1.10.10.10">
    <property type="entry name" value="Winged helix-like DNA-binding domain superfamily/Winged helix DNA-binding domain"/>
    <property type="match status" value="1"/>
</dbReference>
<dbReference type="GO" id="GO:0006352">
    <property type="term" value="P:DNA-templated transcription initiation"/>
    <property type="evidence" value="ECO:0007669"/>
    <property type="project" value="InterPro"/>
</dbReference>
<dbReference type="InterPro" id="IPR036388">
    <property type="entry name" value="WH-like_DNA-bd_sf"/>
</dbReference>
<evidence type="ECO:0000256" key="4">
    <source>
        <dbReference type="ARBA" id="ARBA00023163"/>
    </source>
</evidence>
<evidence type="ECO:0000256" key="2">
    <source>
        <dbReference type="ARBA" id="ARBA00023015"/>
    </source>
</evidence>
<dbReference type="InterPro" id="IPR014284">
    <property type="entry name" value="RNA_pol_sigma-70_dom"/>
</dbReference>
<dbReference type="OrthoDB" id="9782703at2"/>
<proteinExistence type="inferred from homology"/>
<gene>
    <name evidence="8" type="ORF">FBF83_07510</name>
</gene>
<dbReference type="InterPro" id="IPR013324">
    <property type="entry name" value="RNA_pol_sigma_r3/r4-like"/>
</dbReference>
<dbReference type="Proteomes" id="UP000310541">
    <property type="component" value="Unassembled WGS sequence"/>
</dbReference>
<dbReference type="InterPro" id="IPR039425">
    <property type="entry name" value="RNA_pol_sigma-70-like"/>
</dbReference>
<feature type="domain" description="RNA polymerase sigma-70 region 2" evidence="6">
    <location>
        <begin position="73"/>
        <end position="139"/>
    </location>
</feature>
<evidence type="ECO:0000313" key="9">
    <source>
        <dbReference type="Proteomes" id="UP000310541"/>
    </source>
</evidence>
<reference evidence="8 9" key="1">
    <citation type="submission" date="2019-04" db="EMBL/GenBank/DDBJ databases">
        <title>Genome sequence of Bacillus hwajinpoensis strain Y2.</title>
        <authorList>
            <person name="Fair J.L."/>
            <person name="Maclea K.S."/>
        </authorList>
    </citation>
    <scope>NUCLEOTIDE SEQUENCE [LARGE SCALE GENOMIC DNA]</scope>
    <source>
        <strain evidence="8 9">Y2</strain>
    </source>
</reference>
<protein>
    <submittedName>
        <fullName evidence="8">Sigma-70 family RNA polymerase sigma factor</fullName>
    </submittedName>
</protein>
<dbReference type="AlphaFoldDB" id="A0A4U1MJA0"/>
<keyword evidence="5" id="KW-0812">Transmembrane</keyword>
<dbReference type="InterPro" id="IPR013325">
    <property type="entry name" value="RNA_pol_sigma_r2"/>
</dbReference>
<dbReference type="InterPro" id="IPR013249">
    <property type="entry name" value="RNA_pol_sigma70_r4_t2"/>
</dbReference>
<keyword evidence="2" id="KW-0805">Transcription regulation</keyword>
<evidence type="ECO:0000259" key="7">
    <source>
        <dbReference type="Pfam" id="PF08281"/>
    </source>
</evidence>
<dbReference type="NCBIfam" id="TIGR02937">
    <property type="entry name" value="sigma70-ECF"/>
    <property type="match status" value="1"/>
</dbReference>
<dbReference type="SUPFAM" id="SSF88946">
    <property type="entry name" value="Sigma2 domain of RNA polymerase sigma factors"/>
    <property type="match status" value="1"/>
</dbReference>
<accession>A0A4U1MJA0</accession>
<evidence type="ECO:0000313" key="8">
    <source>
        <dbReference type="EMBL" id="TKD70470.1"/>
    </source>
</evidence>